<gene>
    <name evidence="2" type="ORF">PDE_01254</name>
</gene>
<dbReference type="EMBL" id="KB644409">
    <property type="protein sequence ID" value="EPS26318.1"/>
    <property type="molecule type" value="Genomic_DNA"/>
</dbReference>
<dbReference type="AlphaFoldDB" id="S8AKI0"/>
<proteinExistence type="predicted"/>
<dbReference type="Gene3D" id="3.40.50.1820">
    <property type="entry name" value="alpha/beta hydrolase"/>
    <property type="match status" value="1"/>
</dbReference>
<feature type="domain" description="AB hydrolase-1" evidence="1">
    <location>
        <begin position="19"/>
        <end position="162"/>
    </location>
</feature>
<organism evidence="2 3">
    <name type="scientific">Penicillium oxalicum (strain 114-2 / CGMCC 5302)</name>
    <name type="common">Penicillium decumbens</name>
    <dbReference type="NCBI Taxonomy" id="933388"/>
    <lineage>
        <taxon>Eukaryota</taxon>
        <taxon>Fungi</taxon>
        <taxon>Dikarya</taxon>
        <taxon>Ascomycota</taxon>
        <taxon>Pezizomycotina</taxon>
        <taxon>Eurotiomycetes</taxon>
        <taxon>Eurotiomycetidae</taxon>
        <taxon>Eurotiales</taxon>
        <taxon>Aspergillaceae</taxon>
        <taxon>Penicillium</taxon>
    </lineage>
</organism>
<dbReference type="SUPFAM" id="SSF53474">
    <property type="entry name" value="alpha/beta-Hydrolases"/>
    <property type="match status" value="1"/>
</dbReference>
<dbReference type="Pfam" id="PF00561">
    <property type="entry name" value="Abhydrolase_1"/>
    <property type="match status" value="1"/>
</dbReference>
<dbReference type="GO" id="GO:0017000">
    <property type="term" value="P:antibiotic biosynthetic process"/>
    <property type="evidence" value="ECO:0007669"/>
    <property type="project" value="UniProtKB-ARBA"/>
</dbReference>
<dbReference type="InterPro" id="IPR029058">
    <property type="entry name" value="AB_hydrolase_fold"/>
</dbReference>
<dbReference type="InterPro" id="IPR050266">
    <property type="entry name" value="AB_hydrolase_sf"/>
</dbReference>
<protein>
    <recommendedName>
        <fullName evidence="1">AB hydrolase-1 domain-containing protein</fullName>
    </recommendedName>
</protein>
<evidence type="ECO:0000313" key="3">
    <source>
        <dbReference type="Proteomes" id="UP000019376"/>
    </source>
</evidence>
<dbReference type="InterPro" id="IPR000073">
    <property type="entry name" value="AB_hydrolase_1"/>
</dbReference>
<dbReference type="GO" id="GO:0072330">
    <property type="term" value="P:monocarboxylic acid biosynthetic process"/>
    <property type="evidence" value="ECO:0007669"/>
    <property type="project" value="UniProtKB-ARBA"/>
</dbReference>
<name>S8AKI0_PENO1</name>
<dbReference type="OrthoDB" id="8119704at2759"/>
<sequence length="255" mass="28149">MAGSPLAHISHCVPDPKATILLVHGGFSDSHEWDTIWPLLIAERYNVLIPDLPGHGQSREVTPFELDDAARLLAHLIQDHTLEQRAHVVAMSIGAHVAATLAVQYPERVHSLIISGFNLFSPNLLSPALPYLAYTVQRTSSFLKAPTVEWGQSRSEGVSLATTCDIFRILFSSRNLGPIVARSCVVAATKPGLSADNVHHARRLFETIHSDSGRRLVQHRGMQHPWNVDEPQLFAKMVICWVQGEDLPEGFEPIA</sequence>
<keyword evidence="3" id="KW-1185">Reference proteome</keyword>
<evidence type="ECO:0000259" key="1">
    <source>
        <dbReference type="Pfam" id="PF00561"/>
    </source>
</evidence>
<dbReference type="HOGENOM" id="CLU_057358_0_0_1"/>
<dbReference type="PhylomeDB" id="S8AKI0"/>
<evidence type="ECO:0000313" key="2">
    <source>
        <dbReference type="EMBL" id="EPS26318.1"/>
    </source>
</evidence>
<dbReference type="PANTHER" id="PTHR43798:SF33">
    <property type="entry name" value="HYDROLASE, PUTATIVE (AFU_ORTHOLOGUE AFUA_2G14860)-RELATED"/>
    <property type="match status" value="1"/>
</dbReference>
<dbReference type="STRING" id="933388.S8AKI0"/>
<reference evidence="2 3" key="1">
    <citation type="journal article" date="2013" name="PLoS ONE">
        <title>Genomic and secretomic analyses reveal unique features of the lignocellulolytic enzyme system of Penicillium decumbens.</title>
        <authorList>
            <person name="Liu G."/>
            <person name="Zhang L."/>
            <person name="Wei X."/>
            <person name="Zou G."/>
            <person name="Qin Y."/>
            <person name="Ma L."/>
            <person name="Li J."/>
            <person name="Zheng H."/>
            <person name="Wang S."/>
            <person name="Wang C."/>
            <person name="Xun L."/>
            <person name="Zhao G.-P."/>
            <person name="Zhou Z."/>
            <person name="Qu Y."/>
        </authorList>
    </citation>
    <scope>NUCLEOTIDE SEQUENCE [LARGE SCALE GENOMIC DNA]</scope>
    <source>
        <strain evidence="3">114-2 / CGMCC 5302</strain>
    </source>
</reference>
<dbReference type="PANTHER" id="PTHR43798">
    <property type="entry name" value="MONOACYLGLYCEROL LIPASE"/>
    <property type="match status" value="1"/>
</dbReference>
<accession>S8AKI0</accession>
<dbReference type="PRINTS" id="PR00111">
    <property type="entry name" value="ABHYDROLASE"/>
</dbReference>
<dbReference type="GO" id="GO:0016020">
    <property type="term" value="C:membrane"/>
    <property type="evidence" value="ECO:0007669"/>
    <property type="project" value="TreeGrafter"/>
</dbReference>
<dbReference type="Proteomes" id="UP000019376">
    <property type="component" value="Unassembled WGS sequence"/>
</dbReference>